<dbReference type="EMBL" id="KV784392">
    <property type="protein sequence ID" value="OEU07072.1"/>
    <property type="molecule type" value="Genomic_DNA"/>
</dbReference>
<evidence type="ECO:0000313" key="2">
    <source>
        <dbReference type="EMBL" id="OEU07072.1"/>
    </source>
</evidence>
<keyword evidence="1" id="KW-0472">Membrane</keyword>
<protein>
    <submittedName>
        <fullName evidence="2">Uncharacterized protein</fullName>
    </submittedName>
</protein>
<dbReference type="Proteomes" id="UP000095751">
    <property type="component" value="Unassembled WGS sequence"/>
</dbReference>
<keyword evidence="1" id="KW-0812">Transmembrane</keyword>
<sequence length="235" mass="26649">MDTTISNEAYNVVTTATTTTTNSEKIPFMKNYEISRSTPTIFLLLNLNNGQNRQGHPWSYFCDDVDTALQRLVMTKWILRGFGFLIIVADIIFLSAYYWWSDNNNWLNSNSTTVSILTLILVFCNIFFTQLNSVLHYKTSSRVHAACAAAMTTIKRNAAINDKNIAIVLKGAYDINDSVCKVACRTQINTAYITAEARLGGLCTTYVIKRDTIENWYIEVSNEQLRRSSTKASRF</sequence>
<organism evidence="2 3">
    <name type="scientific">Fragilariopsis cylindrus CCMP1102</name>
    <dbReference type="NCBI Taxonomy" id="635003"/>
    <lineage>
        <taxon>Eukaryota</taxon>
        <taxon>Sar</taxon>
        <taxon>Stramenopiles</taxon>
        <taxon>Ochrophyta</taxon>
        <taxon>Bacillariophyta</taxon>
        <taxon>Bacillariophyceae</taxon>
        <taxon>Bacillariophycidae</taxon>
        <taxon>Bacillariales</taxon>
        <taxon>Bacillariaceae</taxon>
        <taxon>Fragilariopsis</taxon>
    </lineage>
</organism>
<accession>A0A1E7EMA4</accession>
<evidence type="ECO:0000256" key="1">
    <source>
        <dbReference type="SAM" id="Phobius"/>
    </source>
</evidence>
<name>A0A1E7EMA4_9STRA</name>
<proteinExistence type="predicted"/>
<dbReference type="KEGG" id="fcy:FRACYDRAFT_252190"/>
<keyword evidence="1" id="KW-1133">Transmembrane helix</keyword>
<reference evidence="2 3" key="1">
    <citation type="submission" date="2016-09" db="EMBL/GenBank/DDBJ databases">
        <title>Extensive genetic diversity and differential bi-allelic expression allows diatom success in the polar Southern Ocean.</title>
        <authorList>
            <consortium name="DOE Joint Genome Institute"/>
            <person name="Mock T."/>
            <person name="Otillar R.P."/>
            <person name="Strauss J."/>
            <person name="Dupont C."/>
            <person name="Frickenhaus S."/>
            <person name="Maumus F."/>
            <person name="Mcmullan M."/>
            <person name="Sanges R."/>
            <person name="Schmutz J."/>
            <person name="Toseland A."/>
            <person name="Valas R."/>
            <person name="Veluchamy A."/>
            <person name="Ward B.J."/>
            <person name="Allen A."/>
            <person name="Barry K."/>
            <person name="Falciatore A."/>
            <person name="Ferrante M."/>
            <person name="Fortunato A.E."/>
            <person name="Gloeckner G."/>
            <person name="Gruber A."/>
            <person name="Hipkin R."/>
            <person name="Janech M."/>
            <person name="Kroth P."/>
            <person name="Leese F."/>
            <person name="Lindquist E."/>
            <person name="Lyon B.R."/>
            <person name="Martin J."/>
            <person name="Mayer C."/>
            <person name="Parker M."/>
            <person name="Quesneville H."/>
            <person name="Raymond J."/>
            <person name="Uhlig C."/>
            <person name="Valentin K.U."/>
            <person name="Worden A.Z."/>
            <person name="Armbrust E.V."/>
            <person name="Bowler C."/>
            <person name="Green B."/>
            <person name="Moulton V."/>
            <person name="Van Oosterhout C."/>
            <person name="Grigoriev I."/>
        </authorList>
    </citation>
    <scope>NUCLEOTIDE SEQUENCE [LARGE SCALE GENOMIC DNA]</scope>
    <source>
        <strain evidence="2 3">CCMP1102</strain>
    </source>
</reference>
<gene>
    <name evidence="2" type="ORF">FRACYDRAFT_252190</name>
</gene>
<dbReference type="InParanoid" id="A0A1E7EMA4"/>
<keyword evidence="3" id="KW-1185">Reference proteome</keyword>
<evidence type="ECO:0000313" key="3">
    <source>
        <dbReference type="Proteomes" id="UP000095751"/>
    </source>
</evidence>
<feature type="transmembrane region" description="Helical" evidence="1">
    <location>
        <begin position="112"/>
        <end position="135"/>
    </location>
</feature>
<dbReference type="AlphaFoldDB" id="A0A1E7EMA4"/>
<feature type="transmembrane region" description="Helical" evidence="1">
    <location>
        <begin position="77"/>
        <end position="100"/>
    </location>
</feature>